<keyword evidence="3" id="KW-0963">Cytoplasm</keyword>
<dbReference type="PANTHER" id="PTHR12442">
    <property type="entry name" value="DYNEIN INTERMEDIATE CHAIN"/>
    <property type="match status" value="1"/>
</dbReference>
<dbReference type="GO" id="GO:0045504">
    <property type="term" value="F:dynein heavy chain binding"/>
    <property type="evidence" value="ECO:0007669"/>
    <property type="project" value="TreeGrafter"/>
</dbReference>
<feature type="region of interest" description="Disordered" evidence="8">
    <location>
        <begin position="22"/>
        <end position="42"/>
    </location>
</feature>
<evidence type="ECO:0000256" key="8">
    <source>
        <dbReference type="SAM" id="MobiDB-lite"/>
    </source>
</evidence>
<dbReference type="PROSITE" id="PS50082">
    <property type="entry name" value="WD_REPEATS_2"/>
    <property type="match status" value="1"/>
</dbReference>
<comment type="subcellular location">
    <subcellularLocation>
        <location evidence="1">Cytoplasm</location>
        <location evidence="1">Cytoskeleton</location>
    </subcellularLocation>
</comment>
<feature type="repeat" description="WD" evidence="7">
    <location>
        <begin position="411"/>
        <end position="458"/>
    </location>
</feature>
<dbReference type="FunFam" id="2.130.10.10:FF:001896">
    <property type="entry name" value="Cytoplasmic dynein 1 intermediate chain"/>
    <property type="match status" value="1"/>
</dbReference>
<feature type="region of interest" description="Disordered" evidence="8">
    <location>
        <begin position="54"/>
        <end position="164"/>
    </location>
</feature>
<accession>A0A673H2C2</accession>
<protein>
    <submittedName>
        <fullName evidence="9">Cytoplasmic dynein 1 intermediate chain 2-like</fullName>
    </submittedName>
</protein>
<proteinExistence type="inferred from homology"/>
<keyword evidence="10" id="KW-1185">Reference proteome</keyword>
<keyword evidence="6" id="KW-0206">Cytoskeleton</keyword>
<name>A0A673H2C2_9TELE</name>
<evidence type="ECO:0000313" key="9">
    <source>
        <dbReference type="Ensembl" id="ENSSRHP00000019843.1"/>
    </source>
</evidence>
<dbReference type="PANTHER" id="PTHR12442:SF37">
    <property type="entry name" value="CYTOPLASMIC DYNEIN 1 INTERMEDIATE CHAIN 2"/>
    <property type="match status" value="1"/>
</dbReference>
<evidence type="ECO:0000256" key="1">
    <source>
        <dbReference type="ARBA" id="ARBA00004245"/>
    </source>
</evidence>
<evidence type="ECO:0000256" key="2">
    <source>
        <dbReference type="ARBA" id="ARBA00011059"/>
    </source>
</evidence>
<organism evidence="9 10">
    <name type="scientific">Sinocyclocheilus rhinocerous</name>
    <dbReference type="NCBI Taxonomy" id="307959"/>
    <lineage>
        <taxon>Eukaryota</taxon>
        <taxon>Metazoa</taxon>
        <taxon>Chordata</taxon>
        <taxon>Craniata</taxon>
        <taxon>Vertebrata</taxon>
        <taxon>Euteleostomi</taxon>
        <taxon>Actinopterygii</taxon>
        <taxon>Neopterygii</taxon>
        <taxon>Teleostei</taxon>
        <taxon>Ostariophysi</taxon>
        <taxon>Cypriniformes</taxon>
        <taxon>Cyprinidae</taxon>
        <taxon>Cyprininae</taxon>
        <taxon>Sinocyclocheilus</taxon>
    </lineage>
</organism>
<sequence>MSDKSELKAELERKKQRLAQIREEKKRKEEERKKKEVSLQPLHVVTEDTCLFHYLVPPPMSPSAKSVGTPSETGSQDSGEGGTGPRRGPLKLGMSKVTQVNFPPRELVSYTKETQTPTQTHHKDDEEEEEDLAVTQPALEHQEEKDSQKEEEEAPPHELTEEEKQQILHSEEFVTFFDHSSRIVERALSEQVDMFFDYSGRDLQDKEGVSGWSQTLPEQTSRHLSRLVTYPELLVASYSSNEDAPHEPDGVALVWNMKYKKTTPEYVFHCQSAVMSAAFAQFHPNLVVGGTYSGQIVLWDNRSNKRTPVQRTPLSASAHTHPVYCVNVVGTQNAHNLISISTDGKMCSWSLDMLTTPQDSLELVFKQSKSVAVTSMSFPLGDVNNFVVGSEDGSIYTACRHGSKAGISEMFEGHHGPITGLDCHTAAGPVDFSHLFVTSSFDWTVKLWSTKNNKPLYSFEDNSDYVYDVMWSPTHPALFACVDGVGHLDLWNLNNETEVPTASVTVEGNPALNRVRWAHSGREVAVGDSEGQVHIYDVGEQISVPRQDEWTRFVLTLTEINENREDVEELAAQRLAA</sequence>
<feature type="compositionally biased region" description="Polar residues" evidence="8">
    <location>
        <begin position="63"/>
        <end position="78"/>
    </location>
</feature>
<dbReference type="FunFam" id="2.130.10.10:FF:000026">
    <property type="entry name" value="cytoplasmic dynein 1 intermediate chain 2 isoform X2"/>
    <property type="match status" value="1"/>
</dbReference>
<dbReference type="InterPro" id="IPR015943">
    <property type="entry name" value="WD40/YVTN_repeat-like_dom_sf"/>
</dbReference>
<reference evidence="9" key="1">
    <citation type="submission" date="2025-08" db="UniProtKB">
        <authorList>
            <consortium name="Ensembl"/>
        </authorList>
    </citation>
    <scope>IDENTIFICATION</scope>
</reference>
<evidence type="ECO:0000256" key="3">
    <source>
        <dbReference type="ARBA" id="ARBA00022490"/>
    </source>
</evidence>
<dbReference type="Pfam" id="PF00400">
    <property type="entry name" value="WD40"/>
    <property type="match status" value="1"/>
</dbReference>
<evidence type="ECO:0000256" key="7">
    <source>
        <dbReference type="PROSITE-ProRule" id="PRU00221"/>
    </source>
</evidence>
<dbReference type="AlphaFoldDB" id="A0A673H2C2"/>
<dbReference type="InterPro" id="IPR050687">
    <property type="entry name" value="Dynein_IC"/>
</dbReference>
<feature type="compositionally biased region" description="Basic and acidic residues" evidence="8">
    <location>
        <begin position="22"/>
        <end position="37"/>
    </location>
</feature>
<dbReference type="Proteomes" id="UP000472270">
    <property type="component" value="Unassembled WGS sequence"/>
</dbReference>
<comment type="similarity">
    <text evidence="2">Belongs to the dynein intermediate chain family.</text>
</comment>
<dbReference type="GO" id="GO:0045503">
    <property type="term" value="F:dynein light chain binding"/>
    <property type="evidence" value="ECO:0007669"/>
    <property type="project" value="TreeGrafter"/>
</dbReference>
<dbReference type="SMART" id="SM00320">
    <property type="entry name" value="WD40"/>
    <property type="match status" value="6"/>
</dbReference>
<evidence type="ECO:0000313" key="10">
    <source>
        <dbReference type="Proteomes" id="UP000472270"/>
    </source>
</evidence>
<dbReference type="SUPFAM" id="SSF50978">
    <property type="entry name" value="WD40 repeat-like"/>
    <property type="match status" value="1"/>
</dbReference>
<evidence type="ECO:0000256" key="6">
    <source>
        <dbReference type="ARBA" id="ARBA00023212"/>
    </source>
</evidence>
<reference evidence="9" key="2">
    <citation type="submission" date="2025-09" db="UniProtKB">
        <authorList>
            <consortium name="Ensembl"/>
        </authorList>
    </citation>
    <scope>IDENTIFICATION</scope>
</reference>
<gene>
    <name evidence="9" type="primary">dync1i2b</name>
</gene>
<dbReference type="InterPro" id="IPR036322">
    <property type="entry name" value="WD40_repeat_dom_sf"/>
</dbReference>
<dbReference type="InterPro" id="IPR001680">
    <property type="entry name" value="WD40_rpt"/>
</dbReference>
<dbReference type="Ensembl" id="ENSSRHT00000020477.1">
    <property type="protein sequence ID" value="ENSSRHP00000019843.1"/>
    <property type="gene ID" value="ENSSRHG00000010642.1"/>
</dbReference>
<evidence type="ECO:0000256" key="5">
    <source>
        <dbReference type="ARBA" id="ARBA00022737"/>
    </source>
</evidence>
<evidence type="ECO:0000256" key="4">
    <source>
        <dbReference type="ARBA" id="ARBA00022574"/>
    </source>
</evidence>
<dbReference type="GO" id="GO:0005868">
    <property type="term" value="C:cytoplasmic dynein complex"/>
    <property type="evidence" value="ECO:0007669"/>
    <property type="project" value="InterPro"/>
</dbReference>
<dbReference type="InterPro" id="IPR025956">
    <property type="entry name" value="DYNC1I1/DYNC1I2"/>
</dbReference>
<keyword evidence="5" id="KW-0677">Repeat</keyword>
<dbReference type="Pfam" id="PF11540">
    <property type="entry name" value="Dynein_IC2"/>
    <property type="match status" value="1"/>
</dbReference>
<dbReference type="GO" id="GO:0010970">
    <property type="term" value="P:transport along microtubule"/>
    <property type="evidence" value="ECO:0007669"/>
    <property type="project" value="TreeGrafter"/>
</dbReference>
<dbReference type="Gene3D" id="2.130.10.10">
    <property type="entry name" value="YVTN repeat-like/Quinoprotein amine dehydrogenase"/>
    <property type="match status" value="2"/>
</dbReference>
<feature type="compositionally biased region" description="Basic and acidic residues" evidence="8">
    <location>
        <begin position="140"/>
        <end position="164"/>
    </location>
</feature>
<keyword evidence="4 7" id="KW-0853">WD repeat</keyword>